<dbReference type="Proteomes" id="UP000031014">
    <property type="component" value="Unassembled WGS sequence"/>
</dbReference>
<dbReference type="Gene3D" id="1.10.260.40">
    <property type="entry name" value="lambda repressor-like DNA-binding domains"/>
    <property type="match status" value="1"/>
</dbReference>
<proteinExistence type="predicted"/>
<dbReference type="InterPro" id="IPR050807">
    <property type="entry name" value="TransReg_Diox_bact_type"/>
</dbReference>
<evidence type="ECO:0000313" key="4">
    <source>
        <dbReference type="Proteomes" id="UP000031014"/>
    </source>
</evidence>
<dbReference type="PANTHER" id="PTHR46797">
    <property type="entry name" value="HTH-TYPE TRANSCRIPTIONAL REGULATOR"/>
    <property type="match status" value="1"/>
</dbReference>
<comment type="caution">
    <text evidence="3">The sequence shown here is derived from an EMBL/GenBank/DDBJ whole genome shotgun (WGS) entry which is preliminary data.</text>
</comment>
<dbReference type="GO" id="GO:0003700">
    <property type="term" value="F:DNA-binding transcription factor activity"/>
    <property type="evidence" value="ECO:0007669"/>
    <property type="project" value="TreeGrafter"/>
</dbReference>
<dbReference type="PANTHER" id="PTHR46797:SF1">
    <property type="entry name" value="METHYLPHOSPHONATE SYNTHASE"/>
    <property type="match status" value="1"/>
</dbReference>
<dbReference type="InterPro" id="IPR010982">
    <property type="entry name" value="Lambda_DNA-bd_dom_sf"/>
</dbReference>
<dbReference type="RefSeq" id="WP_232310337.1">
    <property type="nucleotide sequence ID" value="NZ_BASE01000008.1"/>
</dbReference>
<keyword evidence="1" id="KW-0238">DNA-binding</keyword>
<keyword evidence="4" id="KW-1185">Reference proteome</keyword>
<accession>A0A0A8X1X4</accession>
<evidence type="ECO:0000259" key="2">
    <source>
        <dbReference type="PROSITE" id="PS50943"/>
    </source>
</evidence>
<dbReference type="GO" id="GO:0005829">
    <property type="term" value="C:cytosol"/>
    <property type="evidence" value="ECO:0007669"/>
    <property type="project" value="TreeGrafter"/>
</dbReference>
<evidence type="ECO:0000313" key="3">
    <source>
        <dbReference type="EMBL" id="GAM12151.1"/>
    </source>
</evidence>
<name>A0A0A8X1X4_MESS1</name>
<sequence>MKKEETIIVGKILKALRKQHLLSQEDLADFSPKDRNTISNLERDQYHPTLPTIFKLAVVLEMKSSELVEKIEEV</sequence>
<dbReference type="Pfam" id="PF01381">
    <property type="entry name" value="HTH_3"/>
    <property type="match status" value="1"/>
</dbReference>
<reference evidence="3 4" key="1">
    <citation type="submission" date="2013-06" db="EMBL/GenBank/DDBJ databases">
        <title>Whole genome shotgun sequence of Bacillus selenatarsenatis SF-1.</title>
        <authorList>
            <person name="Kuroda M."/>
            <person name="Sei K."/>
            <person name="Yamashita M."/>
            <person name="Ike M."/>
        </authorList>
    </citation>
    <scope>NUCLEOTIDE SEQUENCE [LARGE SCALE GENOMIC DNA]</scope>
    <source>
        <strain evidence="3 4">SF-1</strain>
    </source>
</reference>
<organism evidence="3 4">
    <name type="scientific">Mesobacillus selenatarsenatis (strain DSM 18680 / JCM 14380 / FERM P-15431 / SF-1)</name>
    <dbReference type="NCBI Taxonomy" id="1321606"/>
    <lineage>
        <taxon>Bacteria</taxon>
        <taxon>Bacillati</taxon>
        <taxon>Bacillota</taxon>
        <taxon>Bacilli</taxon>
        <taxon>Bacillales</taxon>
        <taxon>Bacillaceae</taxon>
        <taxon>Mesobacillus</taxon>
    </lineage>
</organism>
<dbReference type="CDD" id="cd00093">
    <property type="entry name" value="HTH_XRE"/>
    <property type="match status" value="1"/>
</dbReference>
<dbReference type="STRING" id="1321606.SAMD00020551_0281"/>
<dbReference type="SUPFAM" id="SSF47413">
    <property type="entry name" value="lambda repressor-like DNA-binding domains"/>
    <property type="match status" value="1"/>
</dbReference>
<dbReference type="EMBL" id="BASE01000008">
    <property type="protein sequence ID" value="GAM12151.1"/>
    <property type="molecule type" value="Genomic_DNA"/>
</dbReference>
<dbReference type="PROSITE" id="PS50943">
    <property type="entry name" value="HTH_CROC1"/>
    <property type="match status" value="1"/>
</dbReference>
<dbReference type="SMART" id="SM00530">
    <property type="entry name" value="HTH_XRE"/>
    <property type="match status" value="1"/>
</dbReference>
<dbReference type="AlphaFoldDB" id="A0A0A8X1X4"/>
<protein>
    <recommendedName>
        <fullName evidence="2">HTH cro/C1-type domain-containing protein</fullName>
    </recommendedName>
</protein>
<evidence type="ECO:0000256" key="1">
    <source>
        <dbReference type="ARBA" id="ARBA00023125"/>
    </source>
</evidence>
<dbReference type="GO" id="GO:0003677">
    <property type="term" value="F:DNA binding"/>
    <property type="evidence" value="ECO:0007669"/>
    <property type="project" value="UniProtKB-KW"/>
</dbReference>
<feature type="domain" description="HTH cro/C1-type" evidence="2">
    <location>
        <begin position="13"/>
        <end position="67"/>
    </location>
</feature>
<gene>
    <name evidence="3" type="ORF">SAMD00020551_0281</name>
</gene>
<dbReference type="InterPro" id="IPR001387">
    <property type="entry name" value="Cro/C1-type_HTH"/>
</dbReference>